<dbReference type="RefSeq" id="WP_097191977.1">
    <property type="nucleotide sequence ID" value="NZ_OBKZ01000017.1"/>
</dbReference>
<name>A0AAX2H7V2_9PSED</name>
<dbReference type="Proteomes" id="UP000219564">
    <property type="component" value="Unassembled WGS sequence"/>
</dbReference>
<evidence type="ECO:0000313" key="1">
    <source>
        <dbReference type="EMBL" id="SOB52739.1"/>
    </source>
</evidence>
<proteinExistence type="predicted"/>
<reference evidence="1 2" key="1">
    <citation type="submission" date="2017-08" db="EMBL/GenBank/DDBJ databases">
        <authorList>
            <person name="Chaillou S."/>
        </authorList>
    </citation>
    <scope>NUCLEOTIDE SEQUENCE [LARGE SCALE GENOMIC DNA]</scope>
    <source>
        <strain evidence="1 2">MFPA15A1205</strain>
    </source>
</reference>
<accession>A0AAX2H7V2</accession>
<comment type="caution">
    <text evidence="1">The sequence shown here is derived from an EMBL/GenBank/DDBJ whole genome shotgun (WGS) entry which is preliminary data.</text>
</comment>
<dbReference type="EMBL" id="OBKZ01000017">
    <property type="protein sequence ID" value="SOB52739.1"/>
    <property type="molecule type" value="Genomic_DNA"/>
</dbReference>
<protein>
    <recommendedName>
        <fullName evidence="3">ATP-binding protein</fullName>
    </recommendedName>
</protein>
<dbReference type="AlphaFoldDB" id="A0AAX2H7V2"/>
<organism evidence="1 2">
    <name type="scientific">Pseudomonas lundensis</name>
    <dbReference type="NCBI Taxonomy" id="86185"/>
    <lineage>
        <taxon>Bacteria</taxon>
        <taxon>Pseudomonadati</taxon>
        <taxon>Pseudomonadota</taxon>
        <taxon>Gammaproteobacteria</taxon>
        <taxon>Pseudomonadales</taxon>
        <taxon>Pseudomonadaceae</taxon>
        <taxon>Pseudomonas</taxon>
    </lineage>
</organism>
<evidence type="ECO:0000313" key="2">
    <source>
        <dbReference type="Proteomes" id="UP000219564"/>
    </source>
</evidence>
<evidence type="ECO:0008006" key="3">
    <source>
        <dbReference type="Google" id="ProtNLM"/>
    </source>
</evidence>
<gene>
    <name evidence="1" type="ORF">PLUA15_240152</name>
</gene>
<sequence>MKRISAEYKEMRQAAGEARWLTRLRRKNKKYVPGKIAPVRALLDRDIFIAPKYISIYEFESRVSPYNETMEFINQIRKKYRHRDCVVDFSRTEKISAAALVVVYAAIELAGIGRSGRASVSLSLKSPAVNNAIKSSNLHKLINGVEIKYALGSARNMPIVSSVGREQMDEVVDFIQRRIYDGRMSPDQEHVYGDAVSETINNVRLHAYPGESNEKKRWWLMCSTFGKNLYLAIYDCGVGIPKTVVHQPWFFPLLKYTDSKLYDDITKDIPEIESSGVRIFDAIPTRISDERLIYFSMQNDVSGTRQEKHGQGSKSIKALVNDTDGGVLWVFSNNGLYTFNEDGQQPGASKLKNKFPGTLVQWNIEL</sequence>